<dbReference type="GO" id="GO:0004497">
    <property type="term" value="F:monooxygenase activity"/>
    <property type="evidence" value="ECO:0007669"/>
    <property type="project" value="InterPro"/>
</dbReference>
<dbReference type="OrthoDB" id="407410at2759"/>
<dbReference type="Pfam" id="PF00067">
    <property type="entry name" value="p450"/>
    <property type="match status" value="1"/>
</dbReference>
<evidence type="ECO:0000256" key="7">
    <source>
        <dbReference type="SAM" id="Phobius"/>
    </source>
</evidence>
<dbReference type="InterPro" id="IPR036396">
    <property type="entry name" value="Cyt_P450_sf"/>
</dbReference>
<dbReference type="Proteomes" id="UP000789739">
    <property type="component" value="Unassembled WGS sequence"/>
</dbReference>
<dbReference type="PROSITE" id="PS00108">
    <property type="entry name" value="PROTEIN_KINASE_ST"/>
    <property type="match status" value="1"/>
</dbReference>
<dbReference type="InterPro" id="IPR001128">
    <property type="entry name" value="Cyt_P450"/>
</dbReference>
<dbReference type="InterPro" id="IPR002401">
    <property type="entry name" value="Cyt_P450_E_grp-I"/>
</dbReference>
<evidence type="ECO:0000256" key="2">
    <source>
        <dbReference type="ARBA" id="ARBA00022741"/>
    </source>
</evidence>
<dbReference type="CDD" id="cd05117">
    <property type="entry name" value="STKc_CAMK"/>
    <property type="match status" value="1"/>
</dbReference>
<evidence type="ECO:0000256" key="6">
    <source>
        <dbReference type="PROSITE-ProRule" id="PRU10141"/>
    </source>
</evidence>
<dbReference type="PRINTS" id="PR00463">
    <property type="entry name" value="EP450I"/>
</dbReference>
<feature type="binding site" evidence="6">
    <location>
        <position position="583"/>
    </location>
    <ligand>
        <name>ATP</name>
        <dbReference type="ChEBI" id="CHEBI:30616"/>
    </ligand>
</feature>
<dbReference type="GO" id="GO:0005524">
    <property type="term" value="F:ATP binding"/>
    <property type="evidence" value="ECO:0007669"/>
    <property type="project" value="UniProtKB-UniRule"/>
</dbReference>
<gene>
    <name evidence="9" type="ORF">PBRASI_LOCUS3581</name>
</gene>
<dbReference type="PANTHER" id="PTHR24347">
    <property type="entry name" value="SERINE/THREONINE-PROTEIN KINASE"/>
    <property type="match status" value="1"/>
</dbReference>
<dbReference type="Gene3D" id="1.10.510.10">
    <property type="entry name" value="Transferase(Phosphotransferase) domain 1"/>
    <property type="match status" value="1"/>
</dbReference>
<dbReference type="GO" id="GO:0005506">
    <property type="term" value="F:iron ion binding"/>
    <property type="evidence" value="ECO:0007669"/>
    <property type="project" value="InterPro"/>
</dbReference>
<feature type="domain" description="Protein kinase" evidence="8">
    <location>
        <begin position="554"/>
        <end position="817"/>
    </location>
</feature>
<dbReference type="AlphaFoldDB" id="A0A9N9FAB3"/>
<dbReference type="InterPro" id="IPR008271">
    <property type="entry name" value="Ser/Thr_kinase_AS"/>
</dbReference>
<keyword evidence="7" id="KW-0472">Membrane</keyword>
<dbReference type="PROSITE" id="PS00107">
    <property type="entry name" value="PROTEIN_KINASE_ATP"/>
    <property type="match status" value="1"/>
</dbReference>
<dbReference type="GO" id="GO:0020037">
    <property type="term" value="F:heme binding"/>
    <property type="evidence" value="ECO:0007669"/>
    <property type="project" value="InterPro"/>
</dbReference>
<dbReference type="FunFam" id="1.10.510.10:FF:000571">
    <property type="entry name" value="Maternal embryonic leucine zipper kinase"/>
    <property type="match status" value="1"/>
</dbReference>
<dbReference type="InterPro" id="IPR011009">
    <property type="entry name" value="Kinase-like_dom_sf"/>
</dbReference>
<dbReference type="EMBL" id="CAJVPI010000329">
    <property type="protein sequence ID" value="CAG8520149.1"/>
    <property type="molecule type" value="Genomic_DNA"/>
</dbReference>
<evidence type="ECO:0000256" key="3">
    <source>
        <dbReference type="ARBA" id="ARBA00022840"/>
    </source>
</evidence>
<dbReference type="PRINTS" id="PR00385">
    <property type="entry name" value="P450"/>
</dbReference>
<dbReference type="Pfam" id="PF00069">
    <property type="entry name" value="Pkinase"/>
    <property type="match status" value="1"/>
</dbReference>
<evidence type="ECO:0000259" key="8">
    <source>
        <dbReference type="PROSITE" id="PS50011"/>
    </source>
</evidence>
<comment type="caution">
    <text evidence="9">The sequence shown here is derived from an EMBL/GenBank/DDBJ whole genome shotgun (WGS) entry which is preliminary data.</text>
</comment>
<dbReference type="PROSITE" id="PS00086">
    <property type="entry name" value="CYTOCHROME_P450"/>
    <property type="match status" value="1"/>
</dbReference>
<dbReference type="InterPro" id="IPR017972">
    <property type="entry name" value="Cyt_P450_CS"/>
</dbReference>
<evidence type="ECO:0000256" key="5">
    <source>
        <dbReference type="PIRSR" id="PIRSR602401-1"/>
    </source>
</evidence>
<dbReference type="PROSITE" id="PS50011">
    <property type="entry name" value="PROTEIN_KINASE_DOM"/>
    <property type="match status" value="1"/>
</dbReference>
<accession>A0A9N9FAB3</accession>
<keyword evidence="1 5" id="KW-0479">Metal-binding</keyword>
<evidence type="ECO:0000313" key="10">
    <source>
        <dbReference type="Proteomes" id="UP000789739"/>
    </source>
</evidence>
<feature type="transmembrane region" description="Helical" evidence="7">
    <location>
        <begin position="12"/>
        <end position="30"/>
    </location>
</feature>
<keyword evidence="3 6" id="KW-0067">ATP-binding</keyword>
<comment type="cofactor">
    <cofactor evidence="5">
        <name>heme</name>
        <dbReference type="ChEBI" id="CHEBI:30413"/>
    </cofactor>
</comment>
<dbReference type="Gene3D" id="1.10.630.10">
    <property type="entry name" value="Cytochrome P450"/>
    <property type="match status" value="1"/>
</dbReference>
<evidence type="ECO:0000256" key="4">
    <source>
        <dbReference type="ARBA" id="ARBA00023004"/>
    </source>
</evidence>
<evidence type="ECO:0000313" key="9">
    <source>
        <dbReference type="EMBL" id="CAG8520149.1"/>
    </source>
</evidence>
<dbReference type="GO" id="GO:0004672">
    <property type="term" value="F:protein kinase activity"/>
    <property type="evidence" value="ECO:0007669"/>
    <property type="project" value="InterPro"/>
</dbReference>
<keyword evidence="7" id="KW-1133">Transmembrane helix</keyword>
<keyword evidence="4 5" id="KW-0408">Iron</keyword>
<dbReference type="SUPFAM" id="SSF48264">
    <property type="entry name" value="Cytochrome P450"/>
    <property type="match status" value="1"/>
</dbReference>
<dbReference type="SMART" id="SM00220">
    <property type="entry name" value="S_TKc"/>
    <property type="match status" value="1"/>
</dbReference>
<protein>
    <submittedName>
        <fullName evidence="9">10894_t:CDS:1</fullName>
    </submittedName>
</protein>
<feature type="binding site" description="axial binding residue" evidence="5">
    <location>
        <position position="434"/>
    </location>
    <ligand>
        <name>heme</name>
        <dbReference type="ChEBI" id="CHEBI:30413"/>
    </ligand>
    <ligandPart>
        <name>Fe</name>
        <dbReference type="ChEBI" id="CHEBI:18248"/>
    </ligandPart>
</feature>
<organism evidence="9 10">
    <name type="scientific">Paraglomus brasilianum</name>
    <dbReference type="NCBI Taxonomy" id="144538"/>
    <lineage>
        <taxon>Eukaryota</taxon>
        <taxon>Fungi</taxon>
        <taxon>Fungi incertae sedis</taxon>
        <taxon>Mucoromycota</taxon>
        <taxon>Glomeromycotina</taxon>
        <taxon>Glomeromycetes</taxon>
        <taxon>Paraglomerales</taxon>
        <taxon>Paraglomeraceae</taxon>
        <taxon>Paraglomus</taxon>
    </lineage>
</organism>
<keyword evidence="10" id="KW-1185">Reference proteome</keyword>
<dbReference type="InterPro" id="IPR017441">
    <property type="entry name" value="Protein_kinase_ATP_BS"/>
</dbReference>
<sequence length="950" mass="108595">MKSYSYLYSDNAIVAIGLFTIAVLILRFVYQKIYDAFFGPLSKIPGPKLAILSALPYLITAYRGIKWRWIQFELVPKYGKMFRAAPKVVVTYDKDIVREIIVKEDWPKSDFYRLFSAAPYVRTLFSVYEKTQHKQNRRLFSPAFAIKHLCSLEPFIAKCICNSNKKINSTIGASPSSDGIVINFYKMIVDMTLDIVGYTAFGTNFNVVQEENHPLAKEIAVELNKRAKRKSFPIMTRFLKSNIYLYEFATKLISQRRQAKDSLHKDLFQIILDAQDTKDASPSIDMHEQIVEFIVAGSDTTAFSTFYTSLMLLKHPDKMQKLVEEFDREFVDLPKDELPKHDKLKTLPYLNAVVNEGLRLWPVTIGIARTPSEDTVIKGTLFPKGCLVLSDIFALHRSTEYWGENADEFVPERWFDPNVPRDAYYPFSAGSRNCIGQNFALLEMRLIIASIFRRFRVEDISGQDHWDIVQYLIPSLAKSEYNHYKKENGECRCDLILEDNSKRGIEFNNKNSERMKQRLIKSGDVIGLKLKDQTIRYQFKVLIEDDICRFEDRYKVLEWVGKGQFAHVHKVELIGTGKTFAVKTLNKTTIVNNDKLLKALKSETAIMQNVKHDNITKIFDTFDTGDEFKIVMEWIPEGELFDLIASKNGLTERQTRTIFKQLFDAIQYLHEMHIVHRDLKPENILMVSREDLIVKIADFGLATWMHDRSVRMSTLCGTPTYVAPEILTPKPVRSYNAAVDMWSLGVILYITLCGFPPFYKANDRIPLADQIRTADYSFPMDHWGKKSLNSRNLVKELLKINPRERLTAVAAREHPFMTNPGPNDDLLPTLALMPSNNSADSFNQSPMPSVAQSTLYLSTHEQLPQVENTAEETVPVQAASAPSPPPSITRILTIERAANNDAPETRLSELPVDTKDYSQLAFITTGVLGGEDATIYRTAHEELPDGDMFP</sequence>
<proteinExistence type="predicted"/>
<reference evidence="9" key="1">
    <citation type="submission" date="2021-06" db="EMBL/GenBank/DDBJ databases">
        <authorList>
            <person name="Kallberg Y."/>
            <person name="Tangrot J."/>
            <person name="Rosling A."/>
        </authorList>
    </citation>
    <scope>NUCLEOTIDE SEQUENCE</scope>
    <source>
        <strain evidence="9">BR232B</strain>
    </source>
</reference>
<dbReference type="InterPro" id="IPR000719">
    <property type="entry name" value="Prot_kinase_dom"/>
</dbReference>
<keyword evidence="7" id="KW-0812">Transmembrane</keyword>
<name>A0A9N9FAB3_9GLOM</name>
<dbReference type="SUPFAM" id="SSF56112">
    <property type="entry name" value="Protein kinase-like (PK-like)"/>
    <property type="match status" value="1"/>
</dbReference>
<keyword evidence="2 6" id="KW-0547">Nucleotide-binding</keyword>
<evidence type="ECO:0000256" key="1">
    <source>
        <dbReference type="ARBA" id="ARBA00022723"/>
    </source>
</evidence>
<keyword evidence="5" id="KW-0349">Heme</keyword>
<dbReference type="GO" id="GO:0016705">
    <property type="term" value="F:oxidoreductase activity, acting on paired donors, with incorporation or reduction of molecular oxygen"/>
    <property type="evidence" value="ECO:0007669"/>
    <property type="project" value="InterPro"/>
</dbReference>